<evidence type="ECO:0000256" key="6">
    <source>
        <dbReference type="SAM" id="Phobius"/>
    </source>
</evidence>
<feature type="transmembrane region" description="Helical" evidence="6">
    <location>
        <begin position="287"/>
        <end position="306"/>
    </location>
</feature>
<comment type="caution">
    <text evidence="7">The sequence shown here is derived from an EMBL/GenBank/DDBJ whole genome shotgun (WGS) entry which is preliminary data.</text>
</comment>
<evidence type="ECO:0000313" key="8">
    <source>
        <dbReference type="Proteomes" id="UP000518300"/>
    </source>
</evidence>
<dbReference type="EMBL" id="JABBJJ010000567">
    <property type="protein sequence ID" value="NMO23265.1"/>
    <property type="molecule type" value="Genomic_DNA"/>
</dbReference>
<organism evidence="7 8">
    <name type="scientific">Pyxidicoccus fallax</name>
    <dbReference type="NCBI Taxonomy" id="394095"/>
    <lineage>
        <taxon>Bacteria</taxon>
        <taxon>Pseudomonadati</taxon>
        <taxon>Myxococcota</taxon>
        <taxon>Myxococcia</taxon>
        <taxon>Myxococcales</taxon>
        <taxon>Cystobacterineae</taxon>
        <taxon>Myxococcaceae</taxon>
        <taxon>Pyxidicoccus</taxon>
    </lineage>
</organism>
<reference evidence="7 8" key="1">
    <citation type="submission" date="2020-04" db="EMBL/GenBank/DDBJ databases">
        <title>Draft genome of Pyxidicoccus fallax type strain.</title>
        <authorList>
            <person name="Whitworth D.E."/>
        </authorList>
    </citation>
    <scope>NUCLEOTIDE SEQUENCE [LARGE SCALE GENOMIC DNA]</scope>
    <source>
        <strain evidence="7 8">DSM 14698</strain>
    </source>
</reference>
<evidence type="ECO:0000256" key="4">
    <source>
        <dbReference type="ARBA" id="ARBA00022989"/>
    </source>
</evidence>
<keyword evidence="8" id="KW-1185">Reference proteome</keyword>
<feature type="transmembrane region" description="Helical" evidence="6">
    <location>
        <begin position="167"/>
        <end position="185"/>
    </location>
</feature>
<feature type="transmembrane region" description="Helical" evidence="6">
    <location>
        <begin position="58"/>
        <end position="80"/>
    </location>
</feature>
<dbReference type="AlphaFoldDB" id="A0A848LYV1"/>
<feature type="transmembrane region" description="Helical" evidence="6">
    <location>
        <begin position="336"/>
        <end position="354"/>
    </location>
</feature>
<feature type="transmembrane region" description="Helical" evidence="6">
    <location>
        <begin position="32"/>
        <end position="52"/>
    </location>
</feature>
<feature type="transmembrane region" description="Helical" evidence="6">
    <location>
        <begin position="138"/>
        <end position="155"/>
    </location>
</feature>
<dbReference type="GO" id="GO:0005886">
    <property type="term" value="C:plasma membrane"/>
    <property type="evidence" value="ECO:0007669"/>
    <property type="project" value="UniProtKB-SubCell"/>
</dbReference>
<keyword evidence="5 6" id="KW-0472">Membrane</keyword>
<evidence type="ECO:0000313" key="7">
    <source>
        <dbReference type="EMBL" id="NMO23265.1"/>
    </source>
</evidence>
<dbReference type="Gene3D" id="1.20.1740.10">
    <property type="entry name" value="Amino acid/polyamine transporter I"/>
    <property type="match status" value="1"/>
</dbReference>
<keyword evidence="4 6" id="KW-1133">Transmembrane helix</keyword>
<gene>
    <name evidence="7" type="ORF">HG543_51650</name>
</gene>
<dbReference type="GO" id="GO:0022857">
    <property type="term" value="F:transmembrane transporter activity"/>
    <property type="evidence" value="ECO:0007669"/>
    <property type="project" value="InterPro"/>
</dbReference>
<keyword evidence="3 6" id="KW-0812">Transmembrane</keyword>
<evidence type="ECO:0000256" key="5">
    <source>
        <dbReference type="ARBA" id="ARBA00023136"/>
    </source>
</evidence>
<proteinExistence type="predicted"/>
<keyword evidence="2" id="KW-1003">Cell membrane</keyword>
<evidence type="ECO:0000256" key="2">
    <source>
        <dbReference type="ARBA" id="ARBA00022475"/>
    </source>
</evidence>
<dbReference type="PANTHER" id="PTHR42770">
    <property type="entry name" value="AMINO ACID TRANSPORTER-RELATED"/>
    <property type="match status" value="1"/>
</dbReference>
<dbReference type="PIRSF" id="PIRSF006060">
    <property type="entry name" value="AA_transporter"/>
    <property type="match status" value="1"/>
</dbReference>
<evidence type="ECO:0000256" key="1">
    <source>
        <dbReference type="ARBA" id="ARBA00004651"/>
    </source>
</evidence>
<dbReference type="Proteomes" id="UP000518300">
    <property type="component" value="Unassembled WGS sequence"/>
</dbReference>
<feature type="transmembrane region" description="Helical" evidence="6">
    <location>
        <begin position="101"/>
        <end position="126"/>
    </location>
</feature>
<sequence>MSSTTATVSHDLSSAPGQTQPLRRTLGLWQGVSLYVGSVLGTGVLVLPGVAAETAGPASVLAWLGLVLLSLPLALTYAALSRQRADAAGFSDAIERAFGPRWGAVAGWLFLAQVPMGMAVGALIAGEYGASVLGGGEVMVFTLGTALVVAAYALNFVGLRVSATAQLMTLGVIVVGLVLIVGSALQDVQVQAFTPFFSRGPVTVGLAAVQLFWAFVGWEAITPLAKEFREPRDIWRASMLAVGIVAAVYLPLAIVTIGTGAYGAATGAKAPLVVLAGHVFGPNASRVVGIAGLLLSFIPMNAYVAGTSRLTFALGERRQLPSWLGVTSASGTPHRALAALGAAALLGLAATYLGRLRIADLLPFSTSSFLATYVLSMAAASKLLRPPLSYAALLSLVACTAVLFFVGTFLAWVAAVTVCALAYQQLVSRRRAD</sequence>
<evidence type="ECO:0000256" key="3">
    <source>
        <dbReference type="ARBA" id="ARBA00022692"/>
    </source>
</evidence>
<dbReference type="PANTHER" id="PTHR42770:SF13">
    <property type="entry name" value="L-METHIONINE_BRANCHED-CHAIN AMINO ACID EXPORTER YJEH"/>
    <property type="match status" value="1"/>
</dbReference>
<feature type="transmembrane region" description="Helical" evidence="6">
    <location>
        <begin position="390"/>
        <end position="423"/>
    </location>
</feature>
<dbReference type="RefSeq" id="WP_169352366.1">
    <property type="nucleotide sequence ID" value="NZ_JABBJJ010000567.1"/>
</dbReference>
<accession>A0A848LYV1</accession>
<comment type="subcellular location">
    <subcellularLocation>
        <location evidence="1">Cell membrane</location>
        <topology evidence="1">Multi-pass membrane protein</topology>
    </subcellularLocation>
</comment>
<name>A0A848LYV1_9BACT</name>
<dbReference type="InterPro" id="IPR050367">
    <property type="entry name" value="APC_superfamily"/>
</dbReference>
<dbReference type="Pfam" id="PF13520">
    <property type="entry name" value="AA_permease_2"/>
    <property type="match status" value="1"/>
</dbReference>
<protein>
    <submittedName>
        <fullName evidence="7">Amino acid permease</fullName>
    </submittedName>
</protein>
<dbReference type="InterPro" id="IPR002293">
    <property type="entry name" value="AA/rel_permease1"/>
</dbReference>
<feature type="transmembrane region" description="Helical" evidence="6">
    <location>
        <begin position="361"/>
        <end position="384"/>
    </location>
</feature>
<feature type="transmembrane region" description="Helical" evidence="6">
    <location>
        <begin position="261"/>
        <end position="280"/>
    </location>
</feature>
<feature type="transmembrane region" description="Helical" evidence="6">
    <location>
        <begin position="237"/>
        <end position="255"/>
    </location>
</feature>
<feature type="transmembrane region" description="Helical" evidence="6">
    <location>
        <begin position="205"/>
        <end position="225"/>
    </location>
</feature>